<evidence type="ECO:0000256" key="3">
    <source>
        <dbReference type="ARBA" id="ARBA00022448"/>
    </source>
</evidence>
<dbReference type="EMBL" id="JABFUD020000014">
    <property type="protein sequence ID" value="KAI5070568.1"/>
    <property type="molecule type" value="Genomic_DNA"/>
</dbReference>
<dbReference type="GO" id="GO:0016887">
    <property type="term" value="F:ATP hydrolysis activity"/>
    <property type="evidence" value="ECO:0007669"/>
    <property type="project" value="InterPro"/>
</dbReference>
<sequence length="850" mass="93806">MGDVYLDVEAAAHRISMQPEEIDIGSTIPAYNHAHICSINVEDNGGGSSNIILTRPNHDIMNDVSYALNGADLSSSTPSDAPMNHVHLRVEPLLTRKGSSVDALTPPSSMNSWLSLLGSGGDLHKGRSEQQRSISTLHAADDALLGRITANSGVSFCISRCSLQSPSLDATKPQVDPNVNSAVVRPAPYQACGMTSSDIRECSESHGMVLTFVDVSYTLAKKRRRRSNCGRLGKKILHGITGSVMPGEMLALMGPSGSGKTTLLNLLGGRHNNVQGGDGNNTMKGTILYDGAPYNKALKPRMGFVTQDDILYPHLTVRETLLYAALLRLPATMSRLHKSDKADQISRQLGLERCRDTIIGNAFVRGVSGGERKRVCIGHEILIDPSLIFLDEPTSGLDSTTALRIMSLLQGLAKAGRSVVTTIHQPSSRAFYLFDKLLLLTEGHCVYFGKAHNVMSYFEGCGFAPMVPMNPADFILDLCSGNISDMKVPLEIAKDNMQQDTFKIEVVEYLLECKAKDGATNKQMRQANLEWHTGLPEVAKIVRREERRKWAVGWSRQVAILLERGLKERRHDYLGWLKVTQVMATSLLCGALWWHSNPNSPMDLEDQVGLLFFIGLFWGFFPLFNAIFTFPLERAILAKERSSDMYRLSAYFIARSASDLPLDLLLPTCFLIVVYFMATLRLSMISFLYTTLAVHLTVITAQGVGLLIGAALMDVKKATTFGSVLVIALMLAAGFFVQHIPNCVAWIKYFSFQSYCYKLLVKIQYYPDYNLDICSHKGASSRSCKQALSLQKALHGMQLKSGLEEVWSLLALSLASRILAYLALRRLRMNPCGIGKRLQPYGCFTCSKHF</sequence>
<dbReference type="PANTHER" id="PTHR48041:SF94">
    <property type="entry name" value="ABC TRANSPORTER G FAMILY MEMBER 22"/>
    <property type="match status" value="1"/>
</dbReference>
<keyword evidence="3" id="KW-0813">Transport</keyword>
<keyword evidence="8 10" id="KW-1133">Transmembrane helix</keyword>
<dbReference type="GO" id="GO:0140359">
    <property type="term" value="F:ABC-type transporter activity"/>
    <property type="evidence" value="ECO:0007669"/>
    <property type="project" value="InterPro"/>
</dbReference>
<comment type="similarity">
    <text evidence="2">Belongs to the ABC transporter superfamily. ABCG family. Eye pigment precursor importer (TC 3.A.1.204) subfamily.</text>
</comment>
<keyword evidence="7" id="KW-0067">ATP-binding</keyword>
<dbReference type="Gene3D" id="3.40.50.300">
    <property type="entry name" value="P-loop containing nucleotide triphosphate hydrolases"/>
    <property type="match status" value="1"/>
</dbReference>
<keyword evidence="9 10" id="KW-0472">Membrane</keyword>
<dbReference type="GO" id="GO:0016020">
    <property type="term" value="C:membrane"/>
    <property type="evidence" value="ECO:0007669"/>
    <property type="project" value="UniProtKB-SubCell"/>
</dbReference>
<evidence type="ECO:0000313" key="12">
    <source>
        <dbReference type="EMBL" id="KAI5070568.1"/>
    </source>
</evidence>
<evidence type="ECO:0000256" key="10">
    <source>
        <dbReference type="SAM" id="Phobius"/>
    </source>
</evidence>
<feature type="transmembrane region" description="Helical" evidence="10">
    <location>
        <begin position="652"/>
        <end position="678"/>
    </location>
</feature>
<dbReference type="InterPro" id="IPR003439">
    <property type="entry name" value="ABC_transporter-like_ATP-bd"/>
</dbReference>
<evidence type="ECO:0000256" key="1">
    <source>
        <dbReference type="ARBA" id="ARBA00004141"/>
    </source>
</evidence>
<dbReference type="Pfam" id="PF19055">
    <property type="entry name" value="ABC2_membrane_7"/>
    <property type="match status" value="1"/>
</dbReference>
<accession>A0A9D4ZCL7</accession>
<evidence type="ECO:0000256" key="2">
    <source>
        <dbReference type="ARBA" id="ARBA00005814"/>
    </source>
</evidence>
<keyword evidence="5 10" id="KW-0812">Transmembrane</keyword>
<dbReference type="AlphaFoldDB" id="A0A9D4ZCL7"/>
<dbReference type="InterPro" id="IPR013525">
    <property type="entry name" value="ABC2_TM"/>
</dbReference>
<evidence type="ECO:0000256" key="8">
    <source>
        <dbReference type="ARBA" id="ARBA00022989"/>
    </source>
</evidence>
<dbReference type="OrthoDB" id="245989at2759"/>
<protein>
    <recommendedName>
        <fullName evidence="11">ABC transporter domain-containing protein</fullName>
    </recommendedName>
</protein>
<name>A0A9D4ZCL7_ADICA</name>
<evidence type="ECO:0000256" key="6">
    <source>
        <dbReference type="ARBA" id="ARBA00022741"/>
    </source>
</evidence>
<dbReference type="Proteomes" id="UP000886520">
    <property type="component" value="Chromosome 14"/>
</dbReference>
<comment type="caution">
    <text evidence="12">The sequence shown here is derived from an EMBL/GenBank/DDBJ whole genome shotgun (WGS) entry which is preliminary data.</text>
</comment>
<dbReference type="GO" id="GO:0005524">
    <property type="term" value="F:ATP binding"/>
    <property type="evidence" value="ECO:0007669"/>
    <property type="project" value="UniProtKB-KW"/>
</dbReference>
<dbReference type="InterPro" id="IPR043926">
    <property type="entry name" value="ABCG_dom"/>
</dbReference>
<evidence type="ECO:0000256" key="7">
    <source>
        <dbReference type="ARBA" id="ARBA00022840"/>
    </source>
</evidence>
<feature type="transmembrane region" description="Helical" evidence="10">
    <location>
        <begin position="720"/>
        <end position="740"/>
    </location>
</feature>
<evidence type="ECO:0000313" key="13">
    <source>
        <dbReference type="Proteomes" id="UP000886520"/>
    </source>
</evidence>
<proteinExistence type="inferred from homology"/>
<dbReference type="PROSITE" id="PS50893">
    <property type="entry name" value="ABC_TRANSPORTER_2"/>
    <property type="match status" value="1"/>
</dbReference>
<feature type="transmembrane region" description="Helical" evidence="10">
    <location>
        <begin position="684"/>
        <end position="708"/>
    </location>
</feature>
<keyword evidence="6" id="KW-0547">Nucleotide-binding</keyword>
<comment type="subcellular location">
    <subcellularLocation>
        <location evidence="1">Membrane</location>
        <topology evidence="1">Multi-pass membrane protein</topology>
    </subcellularLocation>
</comment>
<dbReference type="InterPro" id="IPR027417">
    <property type="entry name" value="P-loop_NTPase"/>
</dbReference>
<feature type="domain" description="ABC transporter" evidence="11">
    <location>
        <begin position="210"/>
        <end position="467"/>
    </location>
</feature>
<dbReference type="Pfam" id="PF00005">
    <property type="entry name" value="ABC_tran"/>
    <property type="match status" value="1"/>
</dbReference>
<keyword evidence="13" id="KW-1185">Reference proteome</keyword>
<feature type="transmembrane region" description="Helical" evidence="10">
    <location>
        <begin position="608"/>
        <end position="632"/>
    </location>
</feature>
<evidence type="ECO:0000256" key="5">
    <source>
        <dbReference type="ARBA" id="ARBA00022692"/>
    </source>
</evidence>
<dbReference type="SMART" id="SM00382">
    <property type="entry name" value="AAA"/>
    <property type="match status" value="1"/>
</dbReference>
<gene>
    <name evidence="12" type="ORF">GOP47_0014911</name>
</gene>
<feature type="transmembrane region" description="Helical" evidence="10">
    <location>
        <begin position="573"/>
        <end position="596"/>
    </location>
</feature>
<evidence type="ECO:0000259" key="11">
    <source>
        <dbReference type="PROSITE" id="PS50893"/>
    </source>
</evidence>
<dbReference type="InterPro" id="IPR003593">
    <property type="entry name" value="AAA+_ATPase"/>
</dbReference>
<dbReference type="SUPFAM" id="SSF52540">
    <property type="entry name" value="P-loop containing nucleoside triphosphate hydrolases"/>
    <property type="match status" value="1"/>
</dbReference>
<dbReference type="CDD" id="cd03213">
    <property type="entry name" value="ABCG_EPDR"/>
    <property type="match status" value="1"/>
</dbReference>
<dbReference type="InterPro" id="IPR050352">
    <property type="entry name" value="ABCG_transporters"/>
</dbReference>
<keyword evidence="4" id="KW-0150">Chloroplast</keyword>
<evidence type="ECO:0000256" key="9">
    <source>
        <dbReference type="ARBA" id="ARBA00023136"/>
    </source>
</evidence>
<organism evidence="12 13">
    <name type="scientific">Adiantum capillus-veneris</name>
    <name type="common">Maidenhair fern</name>
    <dbReference type="NCBI Taxonomy" id="13818"/>
    <lineage>
        <taxon>Eukaryota</taxon>
        <taxon>Viridiplantae</taxon>
        <taxon>Streptophyta</taxon>
        <taxon>Embryophyta</taxon>
        <taxon>Tracheophyta</taxon>
        <taxon>Polypodiopsida</taxon>
        <taxon>Polypodiidae</taxon>
        <taxon>Polypodiales</taxon>
        <taxon>Pteridineae</taxon>
        <taxon>Pteridaceae</taxon>
        <taxon>Vittarioideae</taxon>
        <taxon>Adiantum</taxon>
    </lineage>
</organism>
<dbReference type="FunFam" id="3.40.50.300:FF:000337">
    <property type="entry name" value="ABC transporter G family member 22"/>
    <property type="match status" value="1"/>
</dbReference>
<dbReference type="PANTHER" id="PTHR48041">
    <property type="entry name" value="ABC TRANSPORTER G FAMILY MEMBER 28"/>
    <property type="match status" value="1"/>
</dbReference>
<keyword evidence="4" id="KW-0934">Plastid</keyword>
<evidence type="ECO:0000256" key="4">
    <source>
        <dbReference type="ARBA" id="ARBA00022528"/>
    </source>
</evidence>
<dbReference type="Pfam" id="PF01061">
    <property type="entry name" value="ABC2_membrane"/>
    <property type="match status" value="1"/>
</dbReference>
<reference evidence="12" key="1">
    <citation type="submission" date="2021-01" db="EMBL/GenBank/DDBJ databases">
        <title>Adiantum capillus-veneris genome.</title>
        <authorList>
            <person name="Fang Y."/>
            <person name="Liao Q."/>
        </authorList>
    </citation>
    <scope>NUCLEOTIDE SEQUENCE</scope>
    <source>
        <strain evidence="12">H3</strain>
        <tissue evidence="12">Leaf</tissue>
    </source>
</reference>